<evidence type="ECO:0000313" key="2">
    <source>
        <dbReference type="EMBL" id="RDZ27453.1"/>
    </source>
</evidence>
<sequence length="142" mass="16148">MNLDNNNPAPKGRRDRQTRLETEGVQALYDKLDRLMAKAKPTKREQMQQRFRELYPRLESYLMSGRLVRDVLTAFNDLAQANVCARTFNDMLDQERARRDENGNLICCDTCGQALKPTRKSATPNLSSTKTPISSLIPSASE</sequence>
<proteinExistence type="predicted"/>
<accession>A0A371K0K3</accession>
<feature type="compositionally biased region" description="Polar residues" evidence="1">
    <location>
        <begin position="120"/>
        <end position="142"/>
    </location>
</feature>
<name>A0A371K0K3_9GAMM</name>
<feature type="region of interest" description="Disordered" evidence="1">
    <location>
        <begin position="1"/>
        <end position="20"/>
    </location>
</feature>
<comment type="caution">
    <text evidence="2">The sequence shown here is derived from an EMBL/GenBank/DDBJ whole genome shotgun (WGS) entry which is preliminary data.</text>
</comment>
<protein>
    <submittedName>
        <fullName evidence="2">Uncharacterized protein</fullName>
    </submittedName>
</protein>
<dbReference type="Proteomes" id="UP000264492">
    <property type="component" value="Unassembled WGS sequence"/>
</dbReference>
<gene>
    <name evidence="2" type="ORF">DX914_14600</name>
</gene>
<keyword evidence="3" id="KW-1185">Reference proteome</keyword>
<dbReference type="EMBL" id="QTSU01000002">
    <property type="protein sequence ID" value="RDZ27453.1"/>
    <property type="molecule type" value="Genomic_DNA"/>
</dbReference>
<evidence type="ECO:0000256" key="1">
    <source>
        <dbReference type="SAM" id="MobiDB-lite"/>
    </source>
</evidence>
<evidence type="ECO:0000313" key="3">
    <source>
        <dbReference type="Proteomes" id="UP000264492"/>
    </source>
</evidence>
<dbReference type="OrthoDB" id="6058897at2"/>
<dbReference type="RefSeq" id="WP_115859928.1">
    <property type="nucleotide sequence ID" value="NZ_QTSU01000002.1"/>
</dbReference>
<dbReference type="AlphaFoldDB" id="A0A371K0K3"/>
<feature type="region of interest" description="Disordered" evidence="1">
    <location>
        <begin position="118"/>
        <end position="142"/>
    </location>
</feature>
<organism evidence="2 3">
    <name type="scientific">Lysobacter silvisoli</name>
    <dbReference type="NCBI Taxonomy" id="2293254"/>
    <lineage>
        <taxon>Bacteria</taxon>
        <taxon>Pseudomonadati</taxon>
        <taxon>Pseudomonadota</taxon>
        <taxon>Gammaproteobacteria</taxon>
        <taxon>Lysobacterales</taxon>
        <taxon>Lysobacteraceae</taxon>
        <taxon>Lysobacter</taxon>
    </lineage>
</organism>
<reference evidence="2 3" key="1">
    <citation type="submission" date="2018-08" db="EMBL/GenBank/DDBJ databases">
        <title>Lysobacter sp. zong2l5, whole genome shotgun sequence.</title>
        <authorList>
            <person name="Zhang X."/>
            <person name="Feng G."/>
            <person name="Zhu H."/>
        </authorList>
    </citation>
    <scope>NUCLEOTIDE SEQUENCE [LARGE SCALE GENOMIC DNA]</scope>
    <source>
        <strain evidence="3">zong2l5</strain>
    </source>
</reference>